<dbReference type="SUPFAM" id="SSF47384">
    <property type="entry name" value="Homodimeric domain of signal transducing histidine kinase"/>
    <property type="match status" value="1"/>
</dbReference>
<dbReference type="Pfam" id="PF02518">
    <property type="entry name" value="HATPase_c"/>
    <property type="match status" value="1"/>
</dbReference>
<dbReference type="CDD" id="cd00130">
    <property type="entry name" value="PAS"/>
    <property type="match status" value="1"/>
</dbReference>
<keyword evidence="12" id="KW-1185">Reference proteome</keyword>
<dbReference type="Pfam" id="PF00072">
    <property type="entry name" value="Response_reg"/>
    <property type="match status" value="1"/>
</dbReference>
<dbReference type="InterPro" id="IPR005467">
    <property type="entry name" value="His_kinase_dom"/>
</dbReference>
<keyword evidence="5" id="KW-0175">Coiled coil</keyword>
<feature type="coiled-coil region" evidence="5">
    <location>
        <begin position="271"/>
        <end position="305"/>
    </location>
</feature>
<dbReference type="PROSITE" id="PS50109">
    <property type="entry name" value="HIS_KIN"/>
    <property type="match status" value="1"/>
</dbReference>
<dbReference type="SMART" id="SM00388">
    <property type="entry name" value="HisKA"/>
    <property type="match status" value="1"/>
</dbReference>
<dbReference type="InterPro" id="IPR003661">
    <property type="entry name" value="HisK_dim/P_dom"/>
</dbReference>
<dbReference type="InterPro" id="IPR035965">
    <property type="entry name" value="PAS-like_dom_sf"/>
</dbReference>
<dbReference type="InterPro" id="IPR036890">
    <property type="entry name" value="HATPase_C_sf"/>
</dbReference>
<feature type="domain" description="PAC" evidence="10">
    <location>
        <begin position="217"/>
        <end position="269"/>
    </location>
</feature>
<dbReference type="PRINTS" id="PR00344">
    <property type="entry name" value="BCTRLSENSOR"/>
</dbReference>
<evidence type="ECO:0000256" key="5">
    <source>
        <dbReference type="SAM" id="Coils"/>
    </source>
</evidence>
<evidence type="ECO:0000313" key="12">
    <source>
        <dbReference type="Proteomes" id="UP000240527"/>
    </source>
</evidence>
<dbReference type="EC" id="2.7.13.3" evidence="2"/>
<dbReference type="Pfam" id="PF00512">
    <property type="entry name" value="HisKA"/>
    <property type="match status" value="1"/>
</dbReference>
<dbReference type="InterPro" id="IPR013655">
    <property type="entry name" value="PAS_fold_3"/>
</dbReference>
<dbReference type="InterPro" id="IPR011006">
    <property type="entry name" value="CheY-like_superfamily"/>
</dbReference>
<sequence>MSEPILVLAPRGRDGAVIAETLTNVGHTVEICGDLVGLTHALGEKAGAAILTEEALAQGASDALTQWLARQPAWSDFPFVVLVTKQPGRRAQADAERLKAIGNVVLLERPINAETLISAAHSAIRARRRQYVARDHLDAQAKAEEQLRFALEAAKLGAWDLDLDSGNLTTSPATRAHFGVPADKPLTLAEIEAVVHPDDAALRAKAIQSSVTGGEDYDIEYRIFWPDRSLHWVQIRGRLSRIQPGEPRRMSGVSLDITARKAAEMQLRLLNETLEQRIADSIGELRRANERLLAEISEREQAQAALVQAQKMDAIGQLTGGIAHDFNNLLTAIIGNIDMIERRSEDERVKRMAANAREGVERATKLTAQLLAFSRSQQLDLQPVEVDALIAGMDDLLGRTLGHTVEVRMALGAGAARAKADANQLELAVLNLAINARDAMSDGGTVTISSRISEEWHEGLQPGDHIVVSVSDTGHGIPQALLQKVFDPFFTTKSVGKGTGLGLSQVYGIATQSGGTVRIDSMVDVGTTIEIWLPLTEAASSARLREMTFEETPLSEGERILVIDDDPSVRRFIVQCLRSLGYRVAEAASGNEGLERLAREAPDLLIVDFAMPGMDGAQVARRARQASPCLGVLLVTGYADAGAIRELVNSEAVLRKPFKVTDLALAVRKALVERTGDDAGGDRPFPGRPPGDAIRCDVESKP</sequence>
<name>A0ABN5IYZ1_9CAUL</name>
<proteinExistence type="predicted"/>
<evidence type="ECO:0000256" key="2">
    <source>
        <dbReference type="ARBA" id="ARBA00012438"/>
    </source>
</evidence>
<dbReference type="InterPro" id="IPR003594">
    <property type="entry name" value="HATPase_dom"/>
</dbReference>
<evidence type="ECO:0000256" key="4">
    <source>
        <dbReference type="PROSITE-ProRule" id="PRU00169"/>
    </source>
</evidence>
<feature type="region of interest" description="Disordered" evidence="6">
    <location>
        <begin position="676"/>
        <end position="702"/>
    </location>
</feature>
<dbReference type="Pfam" id="PF08447">
    <property type="entry name" value="PAS_3"/>
    <property type="match status" value="1"/>
</dbReference>
<evidence type="ECO:0000259" key="9">
    <source>
        <dbReference type="PROSITE" id="PS50112"/>
    </source>
</evidence>
<feature type="modified residue" description="4-aspartylphosphate" evidence="4">
    <location>
        <position position="608"/>
    </location>
</feature>
<feature type="domain" description="Response regulatory" evidence="8">
    <location>
        <begin position="559"/>
        <end position="671"/>
    </location>
</feature>
<evidence type="ECO:0000256" key="1">
    <source>
        <dbReference type="ARBA" id="ARBA00000085"/>
    </source>
</evidence>
<evidence type="ECO:0000256" key="3">
    <source>
        <dbReference type="ARBA" id="ARBA00022553"/>
    </source>
</evidence>
<gene>
    <name evidence="11" type="ORF">B7G68_20325</name>
</gene>
<organism evidence="11 12">
    <name type="scientific">Caulobacter segnis</name>
    <dbReference type="NCBI Taxonomy" id="88688"/>
    <lineage>
        <taxon>Bacteria</taxon>
        <taxon>Pseudomonadati</taxon>
        <taxon>Pseudomonadota</taxon>
        <taxon>Alphaproteobacteria</taxon>
        <taxon>Caulobacterales</taxon>
        <taxon>Caulobacteraceae</taxon>
        <taxon>Caulobacter</taxon>
    </lineage>
</organism>
<dbReference type="InterPro" id="IPR036097">
    <property type="entry name" value="HisK_dim/P_sf"/>
</dbReference>
<evidence type="ECO:0000256" key="6">
    <source>
        <dbReference type="SAM" id="MobiDB-lite"/>
    </source>
</evidence>
<dbReference type="Gene3D" id="3.30.450.20">
    <property type="entry name" value="PAS domain"/>
    <property type="match status" value="1"/>
</dbReference>
<dbReference type="GO" id="GO:0016301">
    <property type="term" value="F:kinase activity"/>
    <property type="evidence" value="ECO:0007669"/>
    <property type="project" value="UniProtKB-KW"/>
</dbReference>
<dbReference type="Proteomes" id="UP000240527">
    <property type="component" value="Chromosome"/>
</dbReference>
<dbReference type="PANTHER" id="PTHR43065:SF42">
    <property type="entry name" value="TWO-COMPONENT SENSOR PPRA"/>
    <property type="match status" value="1"/>
</dbReference>
<dbReference type="PROSITE" id="PS50113">
    <property type="entry name" value="PAC"/>
    <property type="match status" value="1"/>
</dbReference>
<dbReference type="PANTHER" id="PTHR43065">
    <property type="entry name" value="SENSOR HISTIDINE KINASE"/>
    <property type="match status" value="1"/>
</dbReference>
<dbReference type="SUPFAM" id="SSF55785">
    <property type="entry name" value="PYP-like sensor domain (PAS domain)"/>
    <property type="match status" value="1"/>
</dbReference>
<dbReference type="SUPFAM" id="SSF52172">
    <property type="entry name" value="CheY-like"/>
    <property type="match status" value="1"/>
</dbReference>
<accession>A0ABN5IYZ1</accession>
<dbReference type="Gene3D" id="2.10.70.100">
    <property type="match status" value="1"/>
</dbReference>
<dbReference type="SMART" id="SM00387">
    <property type="entry name" value="HATPase_c"/>
    <property type="match status" value="1"/>
</dbReference>
<evidence type="ECO:0000259" key="8">
    <source>
        <dbReference type="PROSITE" id="PS50110"/>
    </source>
</evidence>
<reference evidence="11 12" key="1">
    <citation type="journal article" date="2015" name="Biotechnol. Bioeng.">
        <title>Genome sequence and phenotypic characterization of Caulobacter segnis.</title>
        <authorList>
            <person name="Patel S."/>
            <person name="Fletcher B."/>
            <person name="Scott D.C."/>
            <person name="Ely B."/>
        </authorList>
    </citation>
    <scope>NUCLEOTIDE SEQUENCE [LARGE SCALE GENOMIC DNA]</scope>
    <source>
        <strain evidence="11 12">TK0059</strain>
    </source>
</reference>
<dbReference type="SUPFAM" id="SSF55874">
    <property type="entry name" value="ATPase domain of HSP90 chaperone/DNA topoisomerase II/histidine kinase"/>
    <property type="match status" value="1"/>
</dbReference>
<protein>
    <recommendedName>
        <fullName evidence="2">histidine kinase</fullName>
        <ecNumber evidence="2">2.7.13.3</ecNumber>
    </recommendedName>
</protein>
<dbReference type="EMBL" id="CP027850">
    <property type="protein sequence ID" value="AVQ03982.1"/>
    <property type="molecule type" value="Genomic_DNA"/>
</dbReference>
<dbReference type="PROSITE" id="PS50110">
    <property type="entry name" value="RESPONSE_REGULATORY"/>
    <property type="match status" value="1"/>
</dbReference>
<dbReference type="Gene3D" id="3.30.565.10">
    <property type="entry name" value="Histidine kinase-like ATPase, C-terminal domain"/>
    <property type="match status" value="1"/>
</dbReference>
<dbReference type="PROSITE" id="PS50112">
    <property type="entry name" value="PAS"/>
    <property type="match status" value="1"/>
</dbReference>
<comment type="catalytic activity">
    <reaction evidence="1">
        <text>ATP + protein L-histidine = ADP + protein N-phospho-L-histidine.</text>
        <dbReference type="EC" id="2.7.13.3"/>
    </reaction>
</comment>
<keyword evidence="3 4" id="KW-0597">Phosphoprotein</keyword>
<dbReference type="CDD" id="cd00082">
    <property type="entry name" value="HisKA"/>
    <property type="match status" value="1"/>
</dbReference>
<dbReference type="RefSeq" id="WP_013081039.1">
    <property type="nucleotide sequence ID" value="NZ_CP027850.1"/>
</dbReference>
<evidence type="ECO:0000259" key="10">
    <source>
        <dbReference type="PROSITE" id="PS50113"/>
    </source>
</evidence>
<feature type="domain" description="Histidine kinase" evidence="7">
    <location>
        <begin position="321"/>
        <end position="537"/>
    </location>
</feature>
<keyword evidence="11" id="KW-0418">Kinase</keyword>
<keyword evidence="11" id="KW-0808">Transferase</keyword>
<dbReference type="SMART" id="SM00448">
    <property type="entry name" value="REC"/>
    <property type="match status" value="1"/>
</dbReference>
<dbReference type="InterPro" id="IPR000700">
    <property type="entry name" value="PAS-assoc_C"/>
</dbReference>
<evidence type="ECO:0000313" key="11">
    <source>
        <dbReference type="EMBL" id="AVQ03982.1"/>
    </source>
</evidence>
<dbReference type="InterPro" id="IPR004358">
    <property type="entry name" value="Sig_transdc_His_kin-like_C"/>
</dbReference>
<dbReference type="Gene3D" id="3.40.50.2300">
    <property type="match status" value="1"/>
</dbReference>
<dbReference type="InterPro" id="IPR000014">
    <property type="entry name" value="PAS"/>
</dbReference>
<evidence type="ECO:0000259" key="7">
    <source>
        <dbReference type="PROSITE" id="PS50109"/>
    </source>
</evidence>
<dbReference type="InterPro" id="IPR001789">
    <property type="entry name" value="Sig_transdc_resp-reg_receiver"/>
</dbReference>
<dbReference type="Gene3D" id="1.10.287.130">
    <property type="match status" value="1"/>
</dbReference>
<feature type="domain" description="PAS" evidence="9">
    <location>
        <begin position="143"/>
        <end position="214"/>
    </location>
</feature>